<gene>
    <name evidence="1" type="ORF">PPERSA_07485</name>
</gene>
<dbReference type="Proteomes" id="UP000054937">
    <property type="component" value="Unassembled WGS sequence"/>
</dbReference>
<organism evidence="1 2">
    <name type="scientific">Pseudocohnilembus persalinus</name>
    <name type="common">Ciliate</name>
    <dbReference type="NCBI Taxonomy" id="266149"/>
    <lineage>
        <taxon>Eukaryota</taxon>
        <taxon>Sar</taxon>
        <taxon>Alveolata</taxon>
        <taxon>Ciliophora</taxon>
        <taxon>Intramacronucleata</taxon>
        <taxon>Oligohymenophorea</taxon>
        <taxon>Scuticociliatia</taxon>
        <taxon>Philasterida</taxon>
        <taxon>Pseudocohnilembidae</taxon>
        <taxon>Pseudocohnilembus</taxon>
    </lineage>
</organism>
<keyword evidence="2" id="KW-1185">Reference proteome</keyword>
<dbReference type="InParanoid" id="A0A0V0R2F7"/>
<evidence type="ECO:0000313" key="1">
    <source>
        <dbReference type="EMBL" id="KRX08673.1"/>
    </source>
</evidence>
<sequence>MQDIQNMIKQNNTIVINDNKENDLILQNKAGVQSNLVFFRIGINEGIKIKPKRHSTSPFDKMRRMKNLPNPVQPNKQPSPSFLNKGRQELFQNQKLGFNNQNITYNPQTNLIKPNSIIYSISPLQSQKPRQRVHSPPECIYRGNTCSSEIRGIIKLMKQIVQDIQDLENA</sequence>
<protein>
    <submittedName>
        <fullName evidence="1">Uncharacterized protein</fullName>
    </submittedName>
</protein>
<comment type="caution">
    <text evidence="1">The sequence shown here is derived from an EMBL/GenBank/DDBJ whole genome shotgun (WGS) entry which is preliminary data.</text>
</comment>
<accession>A0A0V0R2F7</accession>
<dbReference type="EMBL" id="LDAU01000059">
    <property type="protein sequence ID" value="KRX08673.1"/>
    <property type="molecule type" value="Genomic_DNA"/>
</dbReference>
<dbReference type="AlphaFoldDB" id="A0A0V0R2F7"/>
<proteinExistence type="predicted"/>
<name>A0A0V0R2F7_PSEPJ</name>
<evidence type="ECO:0000313" key="2">
    <source>
        <dbReference type="Proteomes" id="UP000054937"/>
    </source>
</evidence>
<reference evidence="1 2" key="1">
    <citation type="journal article" date="2015" name="Sci. Rep.">
        <title>Genome of the facultative scuticociliatosis pathogen Pseudocohnilembus persalinus provides insight into its virulence through horizontal gene transfer.</title>
        <authorList>
            <person name="Xiong J."/>
            <person name="Wang G."/>
            <person name="Cheng J."/>
            <person name="Tian M."/>
            <person name="Pan X."/>
            <person name="Warren A."/>
            <person name="Jiang C."/>
            <person name="Yuan D."/>
            <person name="Miao W."/>
        </authorList>
    </citation>
    <scope>NUCLEOTIDE SEQUENCE [LARGE SCALE GENOMIC DNA]</scope>
    <source>
        <strain evidence="1">36N120E</strain>
    </source>
</reference>